<evidence type="ECO:0000256" key="5">
    <source>
        <dbReference type="ARBA" id="ARBA00023136"/>
    </source>
</evidence>
<dbReference type="SUPFAM" id="SSF56935">
    <property type="entry name" value="Porins"/>
    <property type="match status" value="1"/>
</dbReference>
<evidence type="ECO:0000256" key="1">
    <source>
        <dbReference type="ARBA" id="ARBA00004571"/>
    </source>
</evidence>
<proteinExistence type="inferred from homology"/>
<evidence type="ECO:0000256" key="3">
    <source>
        <dbReference type="ARBA" id="ARBA00022452"/>
    </source>
</evidence>
<dbReference type="Gene3D" id="2.60.40.1120">
    <property type="entry name" value="Carboxypeptidase-like, regulatory domain"/>
    <property type="match status" value="1"/>
</dbReference>
<feature type="domain" description="TonB-dependent receptor plug" evidence="8">
    <location>
        <begin position="221"/>
        <end position="328"/>
    </location>
</feature>
<dbReference type="PROSITE" id="PS52016">
    <property type="entry name" value="TONB_DEPENDENT_REC_3"/>
    <property type="match status" value="1"/>
</dbReference>
<keyword evidence="3 7" id="KW-1134">Transmembrane beta strand</keyword>
<dbReference type="Gene3D" id="2.170.130.10">
    <property type="entry name" value="TonB-dependent receptor, plug domain"/>
    <property type="match status" value="1"/>
</dbReference>
<sequence>MLIALLSTWQMQSQAQVLAFEPRTQEAPKASTIKVRDALNNFRGHYKVDILFSDQVVKEYAVPANTINLNQPLEHNLENILKPTGLEFKKSKDGTYLIKPAVKNEKHTQAPPQIRTSTLDAEIVERQTGRSIKGEVTDESGVGLPGVTVIVKGTTIGTATGVDGTFSLNLPTGNETLVVSYIGFKTQEIAVGDKTVVNVSLQTDAKALEEVVVVGYGVQKKSDITGSVGSVKSEELTSYPVPDAVMGLQGKTAGVQVVQNSGAPGATVSVRVRGGNSLQGGNEPLYVVDGFALTGAPNSLSPNDIESLEVLKDASATAIYGSRGANGVVLITTKRGKAGKAQIDFSSYYAIQEVGKTLDLMNAREFAELANERAVNDGVPLFFTQDQINALGEGTDWQDELFRKAPMQNHSLTVSGGSENSQYSVSGSYLSQDGIIVGSSLERQTLRANLNQTISPKIKLNVNTILSNTDNSQLNSDNGQKGNSVLSAVLGAPPTVTPKDADGFYSNIRPYSFSPNSLENPLALALERKQDVNQKSILAGTALTYEPIERLIFKTSVGVESNSYRTDIFSPSIIFATPKSQASIGSTDIMNILNENTVAYSKQLKEDHDVSLLGGVTYQQNTFKTFNTGNTTGFSTDELGANNLGAGSVPGFATSATEKWVLFSYLGRVNYSYKSTYLLTASMRADGSSRFGNGNKWGYFPSAAFAWRAINEDFAKDLTYLSDLKFRLSYGITGNSALSPYQTLNTLYAYRTVYNDQNYIGYAPSLTMLANSNLKWETTAQYNAGMDVAFWNNRLSFTMDYYRKDTRDLLVNVPLPTSSGYTTSIMNIGKVRNTGTELGLNAIIVDNESFKWDMNLNVSKNKSLVVQLDKDSDVYGVVLPQPVSASVNLVRVGLPVGVFYGYMEDGLNENGDIRYKDLNGDGTINNNDKAVIGDPNPDFLYNFGSSMSYKSFELTYLFQGKQGGDLFNMNLASQGSSFYFGENQLKDVYENYWSASNPDPNAKYPKISANAKFRESDRFVEDGSFLRLRNIQLAYNLPVSKTSIKWMQGFQIYASAQNLLTFTNYSWYDPEVNTRGGSNSVSMGIDNSGYPNAKTYTLGVRVKL</sequence>
<accession>A0A3D8LEV0</accession>
<gene>
    <name evidence="9" type="ORF">DXT99_08175</name>
</gene>
<keyword evidence="10" id="KW-1185">Reference proteome</keyword>
<organism evidence="9 10">
    <name type="scientific">Pontibacter diazotrophicus</name>
    <dbReference type="NCBI Taxonomy" id="1400979"/>
    <lineage>
        <taxon>Bacteria</taxon>
        <taxon>Pseudomonadati</taxon>
        <taxon>Bacteroidota</taxon>
        <taxon>Cytophagia</taxon>
        <taxon>Cytophagales</taxon>
        <taxon>Hymenobacteraceae</taxon>
        <taxon>Pontibacter</taxon>
    </lineage>
</organism>
<dbReference type="OrthoDB" id="9768177at2"/>
<evidence type="ECO:0000313" key="10">
    <source>
        <dbReference type="Proteomes" id="UP000256708"/>
    </source>
</evidence>
<dbReference type="InterPro" id="IPR023996">
    <property type="entry name" value="TonB-dep_OMP_SusC/RagA"/>
</dbReference>
<dbReference type="InterPro" id="IPR037066">
    <property type="entry name" value="Plug_dom_sf"/>
</dbReference>
<evidence type="ECO:0000256" key="2">
    <source>
        <dbReference type="ARBA" id="ARBA00022448"/>
    </source>
</evidence>
<dbReference type="Proteomes" id="UP000256708">
    <property type="component" value="Unassembled WGS sequence"/>
</dbReference>
<dbReference type="InterPro" id="IPR036942">
    <property type="entry name" value="Beta-barrel_TonB_sf"/>
</dbReference>
<evidence type="ECO:0000256" key="6">
    <source>
        <dbReference type="ARBA" id="ARBA00023237"/>
    </source>
</evidence>
<dbReference type="AlphaFoldDB" id="A0A3D8LEV0"/>
<reference evidence="10" key="1">
    <citation type="submission" date="2018-08" db="EMBL/GenBank/DDBJ databases">
        <authorList>
            <person name="Liu Z.-W."/>
            <person name="Du Z.-J."/>
        </authorList>
    </citation>
    <scope>NUCLEOTIDE SEQUENCE [LARGE SCALE GENOMIC DNA]</scope>
    <source>
        <strain evidence="10">H4X</strain>
    </source>
</reference>
<dbReference type="Gene3D" id="2.40.170.20">
    <property type="entry name" value="TonB-dependent receptor, beta-barrel domain"/>
    <property type="match status" value="1"/>
</dbReference>
<evidence type="ECO:0000256" key="7">
    <source>
        <dbReference type="PROSITE-ProRule" id="PRU01360"/>
    </source>
</evidence>
<evidence type="ECO:0000256" key="4">
    <source>
        <dbReference type="ARBA" id="ARBA00022692"/>
    </source>
</evidence>
<keyword evidence="4 7" id="KW-0812">Transmembrane</keyword>
<dbReference type="InterPro" id="IPR012910">
    <property type="entry name" value="Plug_dom"/>
</dbReference>
<comment type="subcellular location">
    <subcellularLocation>
        <location evidence="1 7">Cell outer membrane</location>
        <topology evidence="1 7">Multi-pass membrane protein</topology>
    </subcellularLocation>
</comment>
<dbReference type="InterPro" id="IPR008969">
    <property type="entry name" value="CarboxyPept-like_regulatory"/>
</dbReference>
<keyword evidence="6 7" id="KW-0998">Cell outer membrane</keyword>
<dbReference type="GO" id="GO:0009279">
    <property type="term" value="C:cell outer membrane"/>
    <property type="evidence" value="ECO:0007669"/>
    <property type="project" value="UniProtKB-SubCell"/>
</dbReference>
<dbReference type="Gene3D" id="3.55.50.30">
    <property type="match status" value="1"/>
</dbReference>
<comment type="similarity">
    <text evidence="7">Belongs to the TonB-dependent receptor family.</text>
</comment>
<dbReference type="SUPFAM" id="SSF49464">
    <property type="entry name" value="Carboxypeptidase regulatory domain-like"/>
    <property type="match status" value="1"/>
</dbReference>
<dbReference type="Pfam" id="PF13715">
    <property type="entry name" value="CarbopepD_reg_2"/>
    <property type="match status" value="1"/>
</dbReference>
<protein>
    <submittedName>
        <fullName evidence="9">TonB-dependent receptor</fullName>
    </submittedName>
</protein>
<evidence type="ECO:0000313" key="9">
    <source>
        <dbReference type="EMBL" id="RDV15462.1"/>
    </source>
</evidence>
<dbReference type="NCBIfam" id="TIGR04056">
    <property type="entry name" value="OMP_RagA_SusC"/>
    <property type="match status" value="1"/>
</dbReference>
<keyword evidence="9" id="KW-0675">Receptor</keyword>
<dbReference type="InterPro" id="IPR039426">
    <property type="entry name" value="TonB-dep_rcpt-like"/>
</dbReference>
<keyword evidence="5 7" id="KW-0472">Membrane</keyword>
<evidence type="ECO:0000259" key="8">
    <source>
        <dbReference type="Pfam" id="PF07715"/>
    </source>
</evidence>
<dbReference type="InterPro" id="IPR023997">
    <property type="entry name" value="TonB-dep_OMP_SusC/RagA_CS"/>
</dbReference>
<dbReference type="EMBL" id="QRGR01000008">
    <property type="protein sequence ID" value="RDV15462.1"/>
    <property type="molecule type" value="Genomic_DNA"/>
</dbReference>
<dbReference type="Pfam" id="PF07715">
    <property type="entry name" value="Plug"/>
    <property type="match status" value="1"/>
</dbReference>
<dbReference type="FunFam" id="2.170.130.10:FF:000008">
    <property type="entry name" value="SusC/RagA family TonB-linked outer membrane protein"/>
    <property type="match status" value="1"/>
</dbReference>
<dbReference type="NCBIfam" id="TIGR04057">
    <property type="entry name" value="SusC_RagA_signa"/>
    <property type="match status" value="1"/>
</dbReference>
<keyword evidence="2 7" id="KW-0813">Transport</keyword>
<comment type="caution">
    <text evidence="9">The sequence shown here is derived from an EMBL/GenBank/DDBJ whole genome shotgun (WGS) entry which is preliminary data.</text>
</comment>
<name>A0A3D8LEV0_9BACT</name>